<evidence type="ECO:0000313" key="2">
    <source>
        <dbReference type="EMBL" id="KAH3682442.1"/>
    </source>
</evidence>
<comment type="caution">
    <text evidence="2">The sequence shown here is derived from an EMBL/GenBank/DDBJ whole genome shotgun (WGS) entry which is preliminary data.</text>
</comment>
<evidence type="ECO:0000256" key="1">
    <source>
        <dbReference type="SAM" id="Phobius"/>
    </source>
</evidence>
<gene>
    <name evidence="2" type="ORF">WICPIJ_006584</name>
</gene>
<keyword evidence="3" id="KW-1185">Reference proteome</keyword>
<accession>A0A9P8Q1E5</accession>
<organism evidence="2 3">
    <name type="scientific">Wickerhamomyces pijperi</name>
    <name type="common">Yeast</name>
    <name type="synonym">Pichia pijperi</name>
    <dbReference type="NCBI Taxonomy" id="599730"/>
    <lineage>
        <taxon>Eukaryota</taxon>
        <taxon>Fungi</taxon>
        <taxon>Dikarya</taxon>
        <taxon>Ascomycota</taxon>
        <taxon>Saccharomycotina</taxon>
        <taxon>Saccharomycetes</taxon>
        <taxon>Phaffomycetales</taxon>
        <taxon>Wickerhamomycetaceae</taxon>
        <taxon>Wickerhamomyces</taxon>
    </lineage>
</organism>
<proteinExistence type="predicted"/>
<sequence length="127" mass="13579">MFGDLPPNSKVTFFKLVSAALTAIPLPTPVEPVKAIFLINGWAAMASPHFLPEPGMMATTPDGKALMVLNLLVPSLMLMVAFWIKEVANKADKQVAEAGFKTIVLPVAKAGAIFQAHIKNGKFHGII</sequence>
<dbReference type="EMBL" id="JAEUBG010003687">
    <property type="protein sequence ID" value="KAH3682442.1"/>
    <property type="molecule type" value="Genomic_DNA"/>
</dbReference>
<dbReference type="Proteomes" id="UP000774326">
    <property type="component" value="Unassembled WGS sequence"/>
</dbReference>
<feature type="transmembrane region" description="Helical" evidence="1">
    <location>
        <begin position="65"/>
        <end position="84"/>
    </location>
</feature>
<dbReference type="AlphaFoldDB" id="A0A9P8Q1E5"/>
<reference evidence="2" key="2">
    <citation type="submission" date="2021-01" db="EMBL/GenBank/DDBJ databases">
        <authorList>
            <person name="Schikora-Tamarit M.A."/>
        </authorList>
    </citation>
    <scope>NUCLEOTIDE SEQUENCE</scope>
    <source>
        <strain evidence="2">CBS2887</strain>
    </source>
</reference>
<keyword evidence="1" id="KW-0472">Membrane</keyword>
<evidence type="ECO:0000313" key="3">
    <source>
        <dbReference type="Proteomes" id="UP000774326"/>
    </source>
</evidence>
<reference evidence="2" key="1">
    <citation type="journal article" date="2021" name="Open Biol.">
        <title>Shared evolutionary footprints suggest mitochondrial oxidative damage underlies multiple complex I losses in fungi.</title>
        <authorList>
            <person name="Schikora-Tamarit M.A."/>
            <person name="Marcet-Houben M."/>
            <person name="Nosek J."/>
            <person name="Gabaldon T."/>
        </authorList>
    </citation>
    <scope>NUCLEOTIDE SEQUENCE</scope>
    <source>
        <strain evidence="2">CBS2887</strain>
    </source>
</reference>
<keyword evidence="1" id="KW-1133">Transmembrane helix</keyword>
<keyword evidence="1" id="KW-0812">Transmembrane</keyword>
<protein>
    <submittedName>
        <fullName evidence="2">Uncharacterized protein</fullName>
    </submittedName>
</protein>
<name>A0A9P8Q1E5_WICPI</name>